<dbReference type="Pfam" id="PF04390">
    <property type="entry name" value="LptE"/>
    <property type="match status" value="1"/>
</dbReference>
<organism evidence="8 9">
    <name type="scientific">Pseudomonas putida ND6</name>
    <dbReference type="NCBI Taxonomy" id="231023"/>
    <lineage>
        <taxon>Bacteria</taxon>
        <taxon>Pseudomonadati</taxon>
        <taxon>Pseudomonadota</taxon>
        <taxon>Gammaproteobacteria</taxon>
        <taxon>Pseudomonadales</taxon>
        <taxon>Pseudomonadaceae</taxon>
        <taxon>Pseudomonas</taxon>
    </lineage>
</organism>
<evidence type="ECO:0000313" key="9">
    <source>
        <dbReference type="Proteomes" id="UP000005268"/>
    </source>
</evidence>
<evidence type="ECO:0000256" key="2">
    <source>
        <dbReference type="ARBA" id="ARBA00023136"/>
    </source>
</evidence>
<dbReference type="GO" id="GO:0001530">
    <property type="term" value="F:lipopolysaccharide binding"/>
    <property type="evidence" value="ECO:0007669"/>
    <property type="project" value="TreeGrafter"/>
</dbReference>
<dbReference type="AlphaFoldDB" id="I3UTE6"/>
<evidence type="ECO:0000256" key="1">
    <source>
        <dbReference type="ARBA" id="ARBA00022729"/>
    </source>
</evidence>
<evidence type="ECO:0000313" key="8">
    <source>
        <dbReference type="EMBL" id="AFK68767.1"/>
    </source>
</evidence>
<evidence type="ECO:0000256" key="6">
    <source>
        <dbReference type="HAMAP-Rule" id="MF_01186"/>
    </source>
</evidence>
<comment type="function">
    <text evidence="6">Together with LptD, is involved in the assembly of lipopolysaccharide (LPS) at the surface of the outer membrane. Required for the proper assembly of LptD. Binds LPS and may serve as the LPS recognition site at the outer membrane.</text>
</comment>
<evidence type="ECO:0000256" key="7">
    <source>
        <dbReference type="SAM" id="MobiDB-lite"/>
    </source>
</evidence>
<comment type="similarity">
    <text evidence="6">Belongs to the LptE lipoprotein family.</text>
</comment>
<evidence type="ECO:0000256" key="4">
    <source>
        <dbReference type="ARBA" id="ARBA00023237"/>
    </source>
</evidence>
<sequence>MGGTGPKGSNNMIKRNLLVIGLAVMLSACGFQLRGTGATELSVKEMDVSARNAYGPTVVQLREVLERSGVNVHTGAPYRLVLTNEQERERSATYNSGNRTAEYELTTKLDYSILGLNNLELMSDKLEVRKVYVRDGSNITGSEQEAKRAREEMRRDLINAMVVRLQMLSPSQLDELQRKADERAKAEAAALEAARRQQAETPQQSPLEVPGN</sequence>
<keyword evidence="4 6" id="KW-0998">Cell outer membrane</keyword>
<dbReference type="GO" id="GO:0043165">
    <property type="term" value="P:Gram-negative-bacterium-type cell outer membrane assembly"/>
    <property type="evidence" value="ECO:0007669"/>
    <property type="project" value="UniProtKB-UniRule"/>
</dbReference>
<reference evidence="8 9" key="1">
    <citation type="journal article" date="2012" name="J. Bacteriol.">
        <title>Complete Genome Sequence of the Naphthalene-Degrading Pseudomonas putida Strain ND6.</title>
        <authorList>
            <person name="Li S."/>
            <person name="Zhao H."/>
            <person name="Li Y."/>
            <person name="Niu S."/>
            <person name="Cai B."/>
        </authorList>
    </citation>
    <scope>NUCLEOTIDE SEQUENCE [LARGE SCALE GENOMIC DNA]</scope>
    <source>
        <strain evidence="8 9">ND6</strain>
    </source>
</reference>
<dbReference type="PATRIC" id="fig|231023.4.peg.1766"/>
<dbReference type="HAMAP" id="MF_01186">
    <property type="entry name" value="LPS_assembly_LptE"/>
    <property type="match status" value="1"/>
</dbReference>
<keyword evidence="1 6" id="KW-0732">Signal</keyword>
<comment type="subcellular location">
    <subcellularLocation>
        <location evidence="6">Cell outer membrane</location>
        <topology evidence="6">Lipid-anchor</topology>
    </subcellularLocation>
</comment>
<keyword evidence="2 6" id="KW-0472">Membrane</keyword>
<dbReference type="Gene3D" id="3.30.160.150">
    <property type="entry name" value="Lipoprotein like domain"/>
    <property type="match status" value="1"/>
</dbReference>
<feature type="region of interest" description="Disordered" evidence="7">
    <location>
        <begin position="174"/>
        <end position="212"/>
    </location>
</feature>
<accession>I3UTE6</accession>
<dbReference type="InterPro" id="IPR007485">
    <property type="entry name" value="LPS_assembly_LptE"/>
</dbReference>
<gene>
    <name evidence="6" type="primary">lptE</name>
    <name evidence="8" type="ORF">YSA_03700</name>
</gene>
<dbReference type="GO" id="GO:1990351">
    <property type="term" value="C:transporter complex"/>
    <property type="evidence" value="ECO:0007669"/>
    <property type="project" value="TreeGrafter"/>
</dbReference>
<evidence type="ECO:0000256" key="5">
    <source>
        <dbReference type="ARBA" id="ARBA00023288"/>
    </source>
</evidence>
<dbReference type="PANTHER" id="PTHR38098:SF1">
    <property type="entry name" value="LPS-ASSEMBLY LIPOPROTEIN LPTE"/>
    <property type="match status" value="1"/>
</dbReference>
<proteinExistence type="inferred from homology"/>
<feature type="compositionally biased region" description="Basic and acidic residues" evidence="7">
    <location>
        <begin position="175"/>
        <end position="186"/>
    </location>
</feature>
<dbReference type="GO" id="GO:0009279">
    <property type="term" value="C:cell outer membrane"/>
    <property type="evidence" value="ECO:0007669"/>
    <property type="project" value="UniProtKB-SubCell"/>
</dbReference>
<dbReference type="EMBL" id="CP003588">
    <property type="protein sequence ID" value="AFK68767.1"/>
    <property type="molecule type" value="Genomic_DNA"/>
</dbReference>
<dbReference type="Proteomes" id="UP000005268">
    <property type="component" value="Chromosome"/>
</dbReference>
<protein>
    <recommendedName>
        <fullName evidence="6">LPS-assembly lipoprotein LptE</fullName>
    </recommendedName>
</protein>
<evidence type="ECO:0000256" key="3">
    <source>
        <dbReference type="ARBA" id="ARBA00023139"/>
    </source>
</evidence>
<dbReference type="PROSITE" id="PS51257">
    <property type="entry name" value="PROKAR_LIPOPROTEIN"/>
    <property type="match status" value="1"/>
</dbReference>
<dbReference type="KEGG" id="ppi:YSA_03700"/>
<name>I3UTE6_PSEPU</name>
<dbReference type="PANTHER" id="PTHR38098">
    <property type="entry name" value="LPS-ASSEMBLY LIPOPROTEIN LPTE"/>
    <property type="match status" value="1"/>
</dbReference>
<keyword evidence="3 6" id="KW-0564">Palmitate</keyword>
<keyword evidence="5 6" id="KW-0449">Lipoprotein</keyword>
<comment type="subunit">
    <text evidence="6">Component of the lipopolysaccharide transport and assembly complex. Interacts with LptD.</text>
</comment>
<dbReference type="HOGENOM" id="CLU_103309_2_1_6"/>
<dbReference type="GO" id="GO:0015920">
    <property type="term" value="P:lipopolysaccharide transport"/>
    <property type="evidence" value="ECO:0007669"/>
    <property type="project" value="TreeGrafter"/>
</dbReference>